<dbReference type="Proteomes" id="UP000284021">
    <property type="component" value="Unassembled WGS sequence"/>
</dbReference>
<organism evidence="1 2">
    <name type="scientific">Pseudomonas cavernicola</name>
    <dbReference type="NCBI Taxonomy" id="2320866"/>
    <lineage>
        <taxon>Bacteria</taxon>
        <taxon>Pseudomonadati</taxon>
        <taxon>Pseudomonadota</taxon>
        <taxon>Gammaproteobacteria</taxon>
        <taxon>Pseudomonadales</taxon>
        <taxon>Pseudomonadaceae</taxon>
        <taxon>Pseudomonas</taxon>
    </lineage>
</organism>
<evidence type="ECO:0000313" key="1">
    <source>
        <dbReference type="EMBL" id="RJG08809.1"/>
    </source>
</evidence>
<dbReference type="EMBL" id="QYUR01000008">
    <property type="protein sequence ID" value="RJG08809.1"/>
    <property type="molecule type" value="Genomic_DNA"/>
</dbReference>
<dbReference type="Gene3D" id="1.10.357.10">
    <property type="entry name" value="Tetracycline Repressor, domain 2"/>
    <property type="match status" value="1"/>
</dbReference>
<gene>
    <name evidence="1" type="ORF">D3879_23380</name>
</gene>
<comment type="caution">
    <text evidence="1">The sequence shown here is derived from an EMBL/GenBank/DDBJ whole genome shotgun (WGS) entry which is preliminary data.</text>
</comment>
<sequence>MIEGGPAGPEATNRACHTLDLVGALMLSRSVRSPDLSDRLLETAQRLLIQQANAHKCKSPLPRSPTALRPQRVRFMYQQRPNTRA</sequence>
<proteinExistence type="predicted"/>
<reference evidence="1 2" key="1">
    <citation type="submission" date="2018-09" db="EMBL/GenBank/DDBJ databases">
        <authorList>
            <person name="Zhu H."/>
        </authorList>
    </citation>
    <scope>NUCLEOTIDE SEQUENCE [LARGE SCALE GENOMIC DNA]</scope>
    <source>
        <strain evidence="1 2">K1S02-6</strain>
    </source>
</reference>
<protein>
    <submittedName>
        <fullName evidence="1">Uncharacterized protein</fullName>
    </submittedName>
</protein>
<name>A0A418X8I8_9PSED</name>
<keyword evidence="2" id="KW-1185">Reference proteome</keyword>
<evidence type="ECO:0000313" key="2">
    <source>
        <dbReference type="Proteomes" id="UP000284021"/>
    </source>
</evidence>
<accession>A0A418X8I8</accession>
<dbReference type="AlphaFoldDB" id="A0A418X8I8"/>